<evidence type="ECO:0000259" key="6">
    <source>
        <dbReference type="SMART" id="SM00577"/>
    </source>
</evidence>
<comment type="function">
    <text evidence="3">Probable phosphatase.</text>
</comment>
<feature type="region of interest" description="Disordered" evidence="5">
    <location>
        <begin position="147"/>
        <end position="210"/>
    </location>
</feature>
<feature type="compositionally biased region" description="Basic and acidic residues" evidence="5">
    <location>
        <begin position="193"/>
        <end position="207"/>
    </location>
</feature>
<dbReference type="SMART" id="SM00577">
    <property type="entry name" value="CPDc"/>
    <property type="match status" value="1"/>
</dbReference>
<evidence type="ECO:0000256" key="3">
    <source>
        <dbReference type="ARBA" id="ARBA00037324"/>
    </source>
</evidence>
<evidence type="ECO:0000256" key="2">
    <source>
        <dbReference type="ARBA" id="ARBA00022912"/>
    </source>
</evidence>
<dbReference type="Pfam" id="PF03031">
    <property type="entry name" value="NIF"/>
    <property type="match status" value="1"/>
</dbReference>
<name>A0A0D2NR25_9CHLO</name>
<feature type="region of interest" description="Disordered" evidence="5">
    <location>
        <begin position="555"/>
        <end position="584"/>
    </location>
</feature>
<feature type="compositionally biased region" description="Low complexity" evidence="5">
    <location>
        <begin position="159"/>
        <end position="188"/>
    </location>
</feature>
<feature type="domain" description="FCP1 homology" evidence="6">
    <location>
        <begin position="347"/>
        <end position="494"/>
    </location>
</feature>
<dbReference type="EMBL" id="KK100331">
    <property type="protein sequence ID" value="KIZ06781.1"/>
    <property type="molecule type" value="Genomic_DNA"/>
</dbReference>
<dbReference type="SUPFAM" id="SSF56784">
    <property type="entry name" value="HAD-like"/>
    <property type="match status" value="1"/>
</dbReference>
<feature type="compositionally biased region" description="Polar residues" evidence="5">
    <location>
        <begin position="33"/>
        <end position="51"/>
    </location>
</feature>
<dbReference type="FunFam" id="3.40.50.1000:FF:000015">
    <property type="entry name" value="CTD small phosphatase-like protein 2"/>
    <property type="match status" value="1"/>
</dbReference>
<comment type="similarity">
    <text evidence="4">Belongs to the CTDSPL2 family.</text>
</comment>
<dbReference type="GO" id="GO:0005634">
    <property type="term" value="C:nucleus"/>
    <property type="evidence" value="ECO:0007669"/>
    <property type="project" value="UniProtKB-ARBA"/>
</dbReference>
<feature type="region of interest" description="Disordered" evidence="5">
    <location>
        <begin position="1"/>
        <end position="127"/>
    </location>
</feature>
<dbReference type="InterPro" id="IPR011948">
    <property type="entry name" value="Dullard_phosphatase"/>
</dbReference>
<dbReference type="AlphaFoldDB" id="A0A0D2NR25"/>
<evidence type="ECO:0000313" key="8">
    <source>
        <dbReference type="Proteomes" id="UP000054498"/>
    </source>
</evidence>
<reference evidence="7 8" key="1">
    <citation type="journal article" date="2013" name="BMC Genomics">
        <title>Reconstruction of the lipid metabolism for the microalga Monoraphidium neglectum from its genome sequence reveals characteristics suitable for biofuel production.</title>
        <authorList>
            <person name="Bogen C."/>
            <person name="Al-Dilaimi A."/>
            <person name="Albersmeier A."/>
            <person name="Wichmann J."/>
            <person name="Grundmann M."/>
            <person name="Rupp O."/>
            <person name="Lauersen K.J."/>
            <person name="Blifernez-Klassen O."/>
            <person name="Kalinowski J."/>
            <person name="Goesmann A."/>
            <person name="Mussgnug J.H."/>
            <person name="Kruse O."/>
        </authorList>
    </citation>
    <scope>NUCLEOTIDE SEQUENCE [LARGE SCALE GENOMIC DNA]</scope>
    <source>
        <strain evidence="7 8">SAG 48.87</strain>
    </source>
</reference>
<dbReference type="NCBIfam" id="TIGR02251">
    <property type="entry name" value="HIF-SF_euk"/>
    <property type="match status" value="1"/>
</dbReference>
<dbReference type="STRING" id="145388.A0A0D2NR25"/>
<dbReference type="RefSeq" id="XP_013905800.1">
    <property type="nucleotide sequence ID" value="XM_014050346.1"/>
</dbReference>
<dbReference type="InterPro" id="IPR036412">
    <property type="entry name" value="HAD-like_sf"/>
</dbReference>
<dbReference type="Gene3D" id="3.40.50.1000">
    <property type="entry name" value="HAD superfamily/HAD-like"/>
    <property type="match status" value="1"/>
</dbReference>
<keyword evidence="1 7" id="KW-0378">Hydrolase</keyword>
<dbReference type="OrthoDB" id="277011at2759"/>
<sequence length="603" mass="66183">MLGRLVASLWTPSAQREPLEREQMTVEAGAQPAQPSTATPNMGDEQQQELITSCKRRGPEAGDDISPGKRQRLPSATDVRGSSTDFQRQQDQRKQAVSHLQGTPEACSSGEQQEQQQKTGESAKARGPLGHILTPVYYLWQQGSHIAQHFGTPGSGTTQPPQQQQPQQQQPQQQPQQQQQQQQQQQRQQQRRLHGDDGEDEQQHEGPHSQAWQVQRLDEPLDGAACVAQQPQQQQHAAGECATSTTSTVTTGSVLAPEASDSVAGDAAAGAPSVRGFESGCDSDIDPAGELACAGVAMPPAAAAEVDDEDDEEWFDPLLFISRLPPAAPPGALRPGTLLPRRTRACKQKTLVLDLDETLVHSTLDGAPGSEGAHFHFPVHFNGAEHMVHVRMRPHMRDFLERTSELFEVVVFTASQKVYAEKLLNILDPHRRLVRHRIYRDSCVFVDGNYLKDLSGLGRDLAHTAIVDNSPQAFGFQVDNGIPIESWYDDDADTELLQLLPLLRKLADADDVRPLLRERFRLRERVEGAAATWRSRMEQEAAAWQRQCVGSVATAQQQPALPMPPAQQAQQQSQQAGSGMMQQALPPSRQLKVAVVAAATHLS</sequence>
<dbReference type="PANTHER" id="PTHR12210">
    <property type="entry name" value="DULLARD PROTEIN PHOSPHATASE"/>
    <property type="match status" value="1"/>
</dbReference>
<keyword evidence="2" id="KW-0904">Protein phosphatase</keyword>
<dbReference type="Proteomes" id="UP000054498">
    <property type="component" value="Unassembled WGS sequence"/>
</dbReference>
<evidence type="ECO:0000256" key="1">
    <source>
        <dbReference type="ARBA" id="ARBA00022801"/>
    </source>
</evidence>
<keyword evidence="8" id="KW-1185">Reference proteome</keyword>
<dbReference type="CDD" id="cd07521">
    <property type="entry name" value="HAD_FCP1-like"/>
    <property type="match status" value="1"/>
</dbReference>
<dbReference type="KEGG" id="mng:MNEG_1171"/>
<dbReference type="InterPro" id="IPR050365">
    <property type="entry name" value="TIM50"/>
</dbReference>
<dbReference type="InterPro" id="IPR004274">
    <property type="entry name" value="FCP1_dom"/>
</dbReference>
<dbReference type="GeneID" id="25728999"/>
<dbReference type="EC" id="3.1.3.-" evidence="7"/>
<evidence type="ECO:0000313" key="7">
    <source>
        <dbReference type="EMBL" id="KIZ06781.1"/>
    </source>
</evidence>
<proteinExistence type="inferred from homology"/>
<evidence type="ECO:0000256" key="5">
    <source>
        <dbReference type="SAM" id="MobiDB-lite"/>
    </source>
</evidence>
<organism evidence="7 8">
    <name type="scientific">Monoraphidium neglectum</name>
    <dbReference type="NCBI Taxonomy" id="145388"/>
    <lineage>
        <taxon>Eukaryota</taxon>
        <taxon>Viridiplantae</taxon>
        <taxon>Chlorophyta</taxon>
        <taxon>core chlorophytes</taxon>
        <taxon>Chlorophyceae</taxon>
        <taxon>CS clade</taxon>
        <taxon>Sphaeropleales</taxon>
        <taxon>Selenastraceae</taxon>
        <taxon>Monoraphidium</taxon>
    </lineage>
</organism>
<gene>
    <name evidence="7" type="ORF">MNEG_1171</name>
</gene>
<accession>A0A0D2NR25</accession>
<dbReference type="InterPro" id="IPR023214">
    <property type="entry name" value="HAD_sf"/>
</dbReference>
<dbReference type="GO" id="GO:0004721">
    <property type="term" value="F:phosphoprotein phosphatase activity"/>
    <property type="evidence" value="ECO:0007669"/>
    <property type="project" value="UniProtKB-KW"/>
</dbReference>
<evidence type="ECO:0000256" key="4">
    <source>
        <dbReference type="ARBA" id="ARBA00038355"/>
    </source>
</evidence>
<protein>
    <submittedName>
        <fullName evidence="7">CTD small phosphatase-like protein 2</fullName>
        <ecNumber evidence="7">3.1.3.-</ecNumber>
    </submittedName>
</protein>